<keyword evidence="11" id="KW-0508">mRNA splicing</keyword>
<dbReference type="InterPro" id="IPR018545">
    <property type="entry name" value="Btz_dom"/>
</dbReference>
<feature type="region of interest" description="Disordered" evidence="13">
    <location>
        <begin position="181"/>
        <end position="271"/>
    </location>
</feature>
<evidence type="ECO:0000256" key="3">
    <source>
        <dbReference type="ARBA" id="ARBA00009548"/>
    </source>
</evidence>
<dbReference type="GeneID" id="27309477"/>
<feature type="compositionally biased region" description="Basic and acidic residues" evidence="13">
    <location>
        <begin position="227"/>
        <end position="241"/>
    </location>
</feature>
<dbReference type="InParanoid" id="A0A0D2AM65"/>
<dbReference type="OrthoDB" id="5413466at2759"/>
<reference evidence="15 16" key="1">
    <citation type="submission" date="2015-01" db="EMBL/GenBank/DDBJ databases">
        <title>The Genome Sequence of Ochroconis gallopava CBS43764.</title>
        <authorList>
            <consortium name="The Broad Institute Genomics Platform"/>
            <person name="Cuomo C."/>
            <person name="de Hoog S."/>
            <person name="Gorbushina A."/>
            <person name="Stielow B."/>
            <person name="Teixiera M."/>
            <person name="Abouelleil A."/>
            <person name="Chapman S.B."/>
            <person name="Priest M."/>
            <person name="Young S.K."/>
            <person name="Wortman J."/>
            <person name="Nusbaum C."/>
            <person name="Birren B."/>
        </authorList>
    </citation>
    <scope>NUCLEOTIDE SEQUENCE [LARGE SCALE GENOMIC DNA]</scope>
    <source>
        <strain evidence="15 16">CBS 43764</strain>
    </source>
</reference>
<evidence type="ECO:0000256" key="2">
    <source>
        <dbReference type="ARBA" id="ARBA00004496"/>
    </source>
</evidence>
<keyword evidence="8" id="KW-0810">Translation regulation</keyword>
<comment type="subcellular location">
    <subcellularLocation>
        <location evidence="2">Cytoplasm</location>
    </subcellularLocation>
    <subcellularLocation>
        <location evidence="1">Nucleus</location>
    </subcellularLocation>
</comment>
<feature type="compositionally biased region" description="Polar residues" evidence="13">
    <location>
        <begin position="509"/>
        <end position="534"/>
    </location>
</feature>
<dbReference type="VEuPathDB" id="FungiDB:PV09_01504"/>
<evidence type="ECO:0000313" key="16">
    <source>
        <dbReference type="Proteomes" id="UP000053259"/>
    </source>
</evidence>
<organism evidence="15 16">
    <name type="scientific">Verruconis gallopava</name>
    <dbReference type="NCBI Taxonomy" id="253628"/>
    <lineage>
        <taxon>Eukaryota</taxon>
        <taxon>Fungi</taxon>
        <taxon>Dikarya</taxon>
        <taxon>Ascomycota</taxon>
        <taxon>Pezizomycotina</taxon>
        <taxon>Dothideomycetes</taxon>
        <taxon>Pleosporomycetidae</taxon>
        <taxon>Venturiales</taxon>
        <taxon>Sympoventuriaceae</taxon>
        <taxon>Verruconis</taxon>
    </lineage>
</organism>
<keyword evidence="16" id="KW-1185">Reference proteome</keyword>
<evidence type="ECO:0000256" key="12">
    <source>
        <dbReference type="ARBA" id="ARBA00023242"/>
    </source>
</evidence>
<keyword evidence="9" id="KW-0694">RNA-binding</keyword>
<feature type="region of interest" description="Disordered" evidence="13">
    <location>
        <begin position="123"/>
        <end position="142"/>
    </location>
</feature>
<feature type="region of interest" description="Disordered" evidence="13">
    <location>
        <begin position="418"/>
        <end position="534"/>
    </location>
</feature>
<feature type="compositionally biased region" description="Acidic residues" evidence="13">
    <location>
        <begin position="38"/>
        <end position="50"/>
    </location>
</feature>
<evidence type="ECO:0000256" key="7">
    <source>
        <dbReference type="ARBA" id="ARBA00022816"/>
    </source>
</evidence>
<dbReference type="GO" id="GO:0006397">
    <property type="term" value="P:mRNA processing"/>
    <property type="evidence" value="ECO:0007669"/>
    <property type="project" value="UniProtKB-KW"/>
</dbReference>
<keyword evidence="7" id="KW-0509">mRNA transport</keyword>
<accession>A0A0D2AM65</accession>
<dbReference type="GO" id="GO:0051028">
    <property type="term" value="P:mRNA transport"/>
    <property type="evidence" value="ECO:0007669"/>
    <property type="project" value="UniProtKB-KW"/>
</dbReference>
<evidence type="ECO:0000256" key="6">
    <source>
        <dbReference type="ARBA" id="ARBA00022664"/>
    </source>
</evidence>
<dbReference type="GO" id="GO:0000184">
    <property type="term" value="P:nuclear-transcribed mRNA catabolic process, nonsense-mediated decay"/>
    <property type="evidence" value="ECO:0007669"/>
    <property type="project" value="UniProtKB-KW"/>
</dbReference>
<dbReference type="GO" id="GO:0005737">
    <property type="term" value="C:cytoplasm"/>
    <property type="evidence" value="ECO:0007669"/>
    <property type="project" value="UniProtKB-SubCell"/>
</dbReference>
<evidence type="ECO:0000256" key="9">
    <source>
        <dbReference type="ARBA" id="ARBA00022884"/>
    </source>
</evidence>
<sequence>MPSQNRRRLRRKREEDTEDSEPVVQHIDDSQSENSLPSDDDGDADDSDLSEAERPGSLSPEDQATKANGAVKSHGSEQEGTAVAPKTPAADMGSFAQSEDTLAMMNGLKISDDASHTEALDFEGRPGPAVVTSDVPVRSPSSLRRRENFAELRRRDHEEYKKKRDADPAFIPNRGAFFMHDQRSTQAQNGSRLAGRGRGRGTMVGGPFSPANVRPQDPDATPSSWAHDLHDTLEDPPDARADPPQQQQLSTSTAAAPAVSSSSAPVGQTTVRNYSTTRDLGHVQIRVLLPGMKEAVTYGNTLIRQYTKLPDHRPPLRRDKPVRISLPEKAPRYIFPAVDRSFIFIPRALRPNQQGFGRGRSKLGSMGGYSSRRTSVFGGSVYSPSVAMSRRSSFGRDFRETLVSPAGSVRPVVRMPPGSHHSTAVGTPHAVSGQGTPVMNGPTTYPSGPQKPAYRENWPANMPMHQPRPQKPMSVAGIESPASNFQPPPPPPQQDQPFSHQLPPGVASANGQSAQSGYYPQPQYPTQTAGTPLSNIPERAIHAPAFQPYQQPGFQPGAGYFYPPMQAQYQPGAVIAPMVMQNGQQGGYLVPTIAPGPAGAPQPMQQPPQGQPGVQQFEQNGMVFYYDPSQMYMQPTDGQQYGSYAMPGMGGMMTPAPDGSGFYYPVPNGTVYYPQQ</sequence>
<evidence type="ECO:0000313" key="15">
    <source>
        <dbReference type="EMBL" id="KIW07545.1"/>
    </source>
</evidence>
<dbReference type="AlphaFoldDB" id="A0A0D2AM65"/>
<dbReference type="EMBL" id="KN847532">
    <property type="protein sequence ID" value="KIW07545.1"/>
    <property type="molecule type" value="Genomic_DNA"/>
</dbReference>
<gene>
    <name evidence="15" type="ORF">PV09_01504</name>
</gene>
<protein>
    <recommendedName>
        <fullName evidence="14">Btz domain-containing protein</fullName>
    </recommendedName>
</protein>
<dbReference type="HOGENOM" id="CLU_018142_1_0_1"/>
<dbReference type="Proteomes" id="UP000053259">
    <property type="component" value="Unassembled WGS sequence"/>
</dbReference>
<comment type="similarity">
    <text evidence="3">Belongs to the CASC3 family.</text>
</comment>
<evidence type="ECO:0000256" key="10">
    <source>
        <dbReference type="ARBA" id="ARBA00023161"/>
    </source>
</evidence>
<feature type="compositionally biased region" description="Polar residues" evidence="13">
    <location>
        <begin position="433"/>
        <end position="447"/>
    </location>
</feature>
<keyword evidence="12" id="KW-0539">Nucleus</keyword>
<dbReference type="GO" id="GO:0035145">
    <property type="term" value="C:exon-exon junction complex"/>
    <property type="evidence" value="ECO:0007669"/>
    <property type="project" value="InterPro"/>
</dbReference>
<dbReference type="GO" id="GO:0008380">
    <property type="term" value="P:RNA splicing"/>
    <property type="evidence" value="ECO:0007669"/>
    <property type="project" value="UniProtKB-KW"/>
</dbReference>
<feature type="region of interest" description="Disordered" evidence="13">
    <location>
        <begin position="1"/>
        <end position="98"/>
    </location>
</feature>
<feature type="compositionally biased region" description="Basic residues" evidence="13">
    <location>
        <begin position="1"/>
        <end position="11"/>
    </location>
</feature>
<dbReference type="STRING" id="253628.A0A0D2AM65"/>
<feature type="domain" description="Btz" evidence="14">
    <location>
        <begin position="124"/>
        <end position="258"/>
    </location>
</feature>
<keyword evidence="5" id="KW-0963">Cytoplasm</keyword>
<keyword evidence="6" id="KW-0507">mRNA processing</keyword>
<dbReference type="GO" id="GO:0006417">
    <property type="term" value="P:regulation of translation"/>
    <property type="evidence" value="ECO:0007669"/>
    <property type="project" value="UniProtKB-KW"/>
</dbReference>
<evidence type="ECO:0000256" key="11">
    <source>
        <dbReference type="ARBA" id="ARBA00023187"/>
    </source>
</evidence>
<feature type="compositionally biased region" description="Low complexity" evidence="13">
    <location>
        <begin position="242"/>
        <end position="266"/>
    </location>
</feature>
<name>A0A0D2AM65_9PEZI</name>
<keyword evidence="10" id="KW-0866">Nonsense-mediated mRNA decay</keyword>
<feature type="compositionally biased region" description="Low complexity" evidence="13">
    <location>
        <begin position="133"/>
        <end position="142"/>
    </location>
</feature>
<evidence type="ECO:0000256" key="5">
    <source>
        <dbReference type="ARBA" id="ARBA00022490"/>
    </source>
</evidence>
<proteinExistence type="inferred from homology"/>
<evidence type="ECO:0000256" key="8">
    <source>
        <dbReference type="ARBA" id="ARBA00022845"/>
    </source>
</evidence>
<evidence type="ECO:0000256" key="4">
    <source>
        <dbReference type="ARBA" id="ARBA00022448"/>
    </source>
</evidence>
<evidence type="ECO:0000256" key="1">
    <source>
        <dbReference type="ARBA" id="ARBA00004123"/>
    </source>
</evidence>
<dbReference type="GO" id="GO:0003729">
    <property type="term" value="F:mRNA binding"/>
    <property type="evidence" value="ECO:0007669"/>
    <property type="project" value="InterPro"/>
</dbReference>
<dbReference type="Pfam" id="PF09405">
    <property type="entry name" value="Btz"/>
    <property type="match status" value="1"/>
</dbReference>
<keyword evidence="4" id="KW-0813">Transport</keyword>
<dbReference type="RefSeq" id="XP_016217414.1">
    <property type="nucleotide sequence ID" value="XM_016354402.1"/>
</dbReference>
<evidence type="ECO:0000259" key="14">
    <source>
        <dbReference type="SMART" id="SM01044"/>
    </source>
</evidence>
<evidence type="ECO:0000256" key="13">
    <source>
        <dbReference type="SAM" id="MobiDB-lite"/>
    </source>
</evidence>
<dbReference type="SMART" id="SM01044">
    <property type="entry name" value="Btz"/>
    <property type="match status" value="1"/>
</dbReference>